<sequence length="173" mass="19221">MKKTSYIFLSVWCMYLAWAMTGCISKPKFSLSPDIDFDKIEVIRTTDQLGNPSDSISITIKFTDGDGDLGALSNNEGDNFFASIYLRRNGQFVKFEQPSSSLTFNGRFDDLSGGSPGPIQGTLQYSFPGIRVASYTELGIPKNDIWKFQIYIQDRAGNTSDTIFTDSVTVNTD</sequence>
<name>A1ZQE9_MICM2</name>
<dbReference type="PROSITE" id="PS51257">
    <property type="entry name" value="PROKAR_LIPOPROTEIN"/>
    <property type="match status" value="1"/>
</dbReference>
<dbReference type="EMBL" id="AAWS01000024">
    <property type="protein sequence ID" value="EAY27321.1"/>
    <property type="molecule type" value="Genomic_DNA"/>
</dbReference>
<gene>
    <name evidence="1" type="ORF">M23134_08273</name>
</gene>
<keyword evidence="1" id="KW-0449">Lipoprotein</keyword>
<keyword evidence="2" id="KW-1185">Reference proteome</keyword>
<evidence type="ECO:0000313" key="2">
    <source>
        <dbReference type="Proteomes" id="UP000004095"/>
    </source>
</evidence>
<dbReference type="Proteomes" id="UP000004095">
    <property type="component" value="Unassembled WGS sequence"/>
</dbReference>
<proteinExistence type="predicted"/>
<comment type="caution">
    <text evidence="1">The sequence shown here is derived from an EMBL/GenBank/DDBJ whole genome shotgun (WGS) entry which is preliminary data.</text>
</comment>
<accession>A1ZQE9</accession>
<protein>
    <submittedName>
        <fullName evidence="1">Lipoprotein, putative</fullName>
    </submittedName>
</protein>
<organism evidence="1 2">
    <name type="scientific">Microscilla marina ATCC 23134</name>
    <dbReference type="NCBI Taxonomy" id="313606"/>
    <lineage>
        <taxon>Bacteria</taxon>
        <taxon>Pseudomonadati</taxon>
        <taxon>Bacteroidota</taxon>
        <taxon>Cytophagia</taxon>
        <taxon>Cytophagales</taxon>
        <taxon>Microscillaceae</taxon>
        <taxon>Microscilla</taxon>
    </lineage>
</organism>
<dbReference type="RefSeq" id="WP_002699647.1">
    <property type="nucleotide sequence ID" value="NZ_AAWS01000024.1"/>
</dbReference>
<dbReference type="AlphaFoldDB" id="A1ZQE9"/>
<reference evidence="1 2" key="1">
    <citation type="submission" date="2007-01" db="EMBL/GenBank/DDBJ databases">
        <authorList>
            <person name="Haygood M."/>
            <person name="Podell S."/>
            <person name="Anderson C."/>
            <person name="Hopkinson B."/>
            <person name="Roe K."/>
            <person name="Barbeau K."/>
            <person name="Gaasterland T."/>
            <person name="Ferriera S."/>
            <person name="Johnson J."/>
            <person name="Kravitz S."/>
            <person name="Beeson K."/>
            <person name="Sutton G."/>
            <person name="Rogers Y.-H."/>
            <person name="Friedman R."/>
            <person name="Frazier M."/>
            <person name="Venter J.C."/>
        </authorList>
    </citation>
    <scope>NUCLEOTIDE SEQUENCE [LARGE SCALE GENOMIC DNA]</scope>
    <source>
        <strain evidence="1 2">ATCC 23134</strain>
    </source>
</reference>
<dbReference type="eggNOG" id="ENOG50330X3">
    <property type="taxonomic scope" value="Bacteria"/>
</dbReference>
<evidence type="ECO:0000313" key="1">
    <source>
        <dbReference type="EMBL" id="EAY27321.1"/>
    </source>
</evidence>
<dbReference type="OrthoDB" id="980982at2"/>